<proteinExistence type="predicted"/>
<gene>
    <name evidence="1" type="ORF">LCI18_005633</name>
</gene>
<protein>
    <submittedName>
        <fullName evidence="1">Uncharacterized protein</fullName>
    </submittedName>
</protein>
<accession>A0ACD3Z3M3</accession>
<evidence type="ECO:0000313" key="1">
    <source>
        <dbReference type="EMBL" id="UPK94698.1"/>
    </source>
</evidence>
<name>A0ACD3Z3M3_FUSSC</name>
<sequence length="836" mass="94150">MKRKERMQMLRINGGIGICREVSRESRSSMNPSRMNDKKKRTKGAKEAKGPKIDMDNSRIMTFGYDSDLTDSATVAGLENWAESLIHGLSEVRTSEEEQARPLLIVCHSLGGLVARKAMSQLPASNIKGSTLSQCGLVFLATPHTGTTKADWCNFIVAAAGAVAGVRPEVVSLLQSFNPASVWDKKAFLKLSPRPPFRCFAEGCKKPIKGTYQHVVTQGSASLDPENPALMIPQDHSGICKFGTKLGAYITVSSTLNQVFSEVTCRLEPEQGEEHRMFGHPRFVAHAYPPNKNSWWEGSEMNEIQYRLTLQTPLVGRNEEMSKLEMTVTQPPTRPKLTVVKGIAGIGGFRKAELMMRFAAKHRYRRNISFLRAHNSKKLEDALATVCHSIGFDMIENPNVNWERWRWTDTPERIQIFLDWLGKDFNKDSLLILDDAEIFGAASIQNALKYPAWHIVMSTRDSDLKGPGRESQDLRLAPLTDNDKALLLQNSLTQNVIPFLLEHLGTFDNPTEEFVRILDNGTGEERKIFFKFVARDRTDRSLLDAFNSSVELLKQKEGSENAVKLLQLLPYLRTDDDCIDSFLRTSKKGLLLQTDVSPHGAVLRSEYLVVSKWLEKLRDVLLFVSDWPRRSKRLDVHPLVLQFAQLLPSDEVRRHQIRNLLQLFYEFNQRQGEVHVIPHVNHCLGICSRFEISPRDLGLSLNVISWLETVSTGVTKPAEPSNNPFIQESDSIADKTRGFILLCARTQKKLKDVDSQLGNGGQNHQLVLKCVGTFRELKGSLRHEEAYCGLQPLAQQLEDAVGSLSEMVRSMSIYPELPLELDSFRGRCRALDKTSA</sequence>
<reference evidence="1" key="1">
    <citation type="submission" date="2021-11" db="EMBL/GenBank/DDBJ databases">
        <title>Fusarium solani-melongenae Genome sequencing and assembly.</title>
        <authorList>
            <person name="Xie S."/>
            <person name="Huang L."/>
            <person name="Zhang X."/>
        </authorList>
    </citation>
    <scope>NUCLEOTIDE SEQUENCE</scope>
    <source>
        <strain evidence="1">CRI 24-3</strain>
    </source>
</reference>
<keyword evidence="2" id="KW-1185">Reference proteome</keyword>
<dbReference type="Proteomes" id="UP000830768">
    <property type="component" value="Chromosome 4"/>
</dbReference>
<evidence type="ECO:0000313" key="2">
    <source>
        <dbReference type="Proteomes" id="UP000830768"/>
    </source>
</evidence>
<dbReference type="EMBL" id="CP090033">
    <property type="protein sequence ID" value="UPK94698.1"/>
    <property type="molecule type" value="Genomic_DNA"/>
</dbReference>
<organism evidence="1 2">
    <name type="scientific">Fusarium solani subsp. cucurbitae</name>
    <name type="common">Neocosmosporum cucurbitae</name>
    <dbReference type="NCBI Taxonomy" id="2747967"/>
    <lineage>
        <taxon>Eukaryota</taxon>
        <taxon>Fungi</taxon>
        <taxon>Dikarya</taxon>
        <taxon>Ascomycota</taxon>
        <taxon>Pezizomycotina</taxon>
        <taxon>Sordariomycetes</taxon>
        <taxon>Hypocreomycetidae</taxon>
        <taxon>Hypocreales</taxon>
        <taxon>Nectriaceae</taxon>
        <taxon>Fusarium</taxon>
        <taxon>Fusarium solani species complex</taxon>
    </lineage>
</organism>